<dbReference type="Proteomes" id="UP000254255">
    <property type="component" value="Unassembled WGS sequence"/>
</dbReference>
<keyword evidence="3" id="KW-0378">Hydrolase</keyword>
<dbReference type="EC" id="3.6.3.-" evidence="3"/>
<dbReference type="InterPro" id="IPR027417">
    <property type="entry name" value="P-loop_NTPase"/>
</dbReference>
<evidence type="ECO:0000313" key="2">
    <source>
        <dbReference type="EMBL" id="STL36955.1"/>
    </source>
</evidence>
<dbReference type="Proteomes" id="UP000254052">
    <property type="component" value="Unassembled WGS sequence"/>
</dbReference>
<evidence type="ECO:0000313" key="4">
    <source>
        <dbReference type="Proteomes" id="UP000254052"/>
    </source>
</evidence>
<gene>
    <name evidence="3" type="primary">artP_2</name>
    <name evidence="2" type="synonym">artP_3</name>
    <name evidence="1" type="ORF">EIMP300_66900</name>
    <name evidence="3" type="ORF">NCTC13148_05998</name>
    <name evidence="2" type="ORF">NCTC9962_02223</name>
</gene>
<accession>A0A377F777</accession>
<reference evidence="1 6" key="2">
    <citation type="submission" date="2020-01" db="EMBL/GenBank/DDBJ databases">
        <title>Dynamics of blaIMP-6 dissemination in carbapenem resistant Enterobacteriacea isolated from regional surveillance in Osaka, Japan.</title>
        <authorList>
            <person name="Abe R."/>
            <person name="Akeda Y."/>
            <person name="Sugawara Y."/>
            <person name="Yamamoto N."/>
            <person name="Tomono K."/>
            <person name="Takeuchi D."/>
            <person name="Kawahara R."/>
            <person name="Hamada S."/>
        </authorList>
    </citation>
    <scope>NUCLEOTIDE SEQUENCE [LARGE SCALE GENOMIC DNA]</scope>
    <source>
        <strain evidence="1 6">E300</strain>
    </source>
</reference>
<dbReference type="EMBL" id="UGED01000006">
    <property type="protein sequence ID" value="STL36955.1"/>
    <property type="molecule type" value="Genomic_DNA"/>
</dbReference>
<reference evidence="4 5" key="1">
    <citation type="submission" date="2018-06" db="EMBL/GenBank/DDBJ databases">
        <authorList>
            <consortium name="Pathogen Informatics"/>
            <person name="Doyle S."/>
        </authorList>
    </citation>
    <scope>NUCLEOTIDE SEQUENCE [LARGE SCALE GENOMIC DNA]</scope>
    <source>
        <strain evidence="3 5">NCTC13148</strain>
        <strain evidence="2 4">NCTC9962</strain>
    </source>
</reference>
<evidence type="ECO:0000313" key="3">
    <source>
        <dbReference type="EMBL" id="STN25591.1"/>
    </source>
</evidence>
<keyword evidence="3" id="KW-0547">Nucleotide-binding</keyword>
<protein>
    <submittedName>
        <fullName evidence="3">Arginine transport system ATP-binding protein</fullName>
        <ecNumber evidence="3">3.6.3.-</ecNumber>
    </submittedName>
</protein>
<evidence type="ECO:0000313" key="6">
    <source>
        <dbReference type="Proteomes" id="UP000467488"/>
    </source>
</evidence>
<keyword evidence="3" id="KW-0067">ATP-binding</keyword>
<dbReference type="GO" id="GO:0005524">
    <property type="term" value="F:ATP binding"/>
    <property type="evidence" value="ECO:0007669"/>
    <property type="project" value="UniProtKB-KW"/>
</dbReference>
<evidence type="ECO:0000313" key="5">
    <source>
        <dbReference type="Proteomes" id="UP000254255"/>
    </source>
</evidence>
<sequence length="48" mass="5454">MIVTHEVEVARKTASRVVYMENGHIVEQGDASCFTEPQTEAFKNYLSH</sequence>
<dbReference type="EMBL" id="UGET01000006">
    <property type="protein sequence ID" value="STN25591.1"/>
    <property type="molecule type" value="Genomic_DNA"/>
</dbReference>
<name>A0A377F777_ECOLX</name>
<dbReference type="Gene3D" id="3.40.50.300">
    <property type="entry name" value="P-loop containing nucleotide triphosphate hydrolases"/>
    <property type="match status" value="1"/>
</dbReference>
<proteinExistence type="predicted"/>
<dbReference type="AlphaFoldDB" id="A0A377F777"/>
<evidence type="ECO:0000313" key="1">
    <source>
        <dbReference type="EMBL" id="BBU85290.1"/>
    </source>
</evidence>
<dbReference type="GO" id="GO:0016787">
    <property type="term" value="F:hydrolase activity"/>
    <property type="evidence" value="ECO:0007669"/>
    <property type="project" value="UniProtKB-KW"/>
</dbReference>
<dbReference type="SUPFAM" id="SSF52540">
    <property type="entry name" value="P-loop containing nucleoside triphosphate hydrolases"/>
    <property type="match status" value="1"/>
</dbReference>
<dbReference type="Proteomes" id="UP000467488">
    <property type="component" value="Chromosome"/>
</dbReference>
<dbReference type="EMBL" id="AP022360">
    <property type="protein sequence ID" value="BBU85290.1"/>
    <property type="molecule type" value="Genomic_DNA"/>
</dbReference>
<organism evidence="3 5">
    <name type="scientific">Escherichia coli</name>
    <dbReference type="NCBI Taxonomy" id="562"/>
    <lineage>
        <taxon>Bacteria</taxon>
        <taxon>Pseudomonadati</taxon>
        <taxon>Pseudomonadota</taxon>
        <taxon>Gammaproteobacteria</taxon>
        <taxon>Enterobacterales</taxon>
        <taxon>Enterobacteriaceae</taxon>
        <taxon>Escherichia</taxon>
    </lineage>
</organism>